<reference evidence="1" key="1">
    <citation type="submission" date="2014-09" db="EMBL/GenBank/DDBJ databases">
        <authorList>
            <person name="Magalhaes I.L.F."/>
            <person name="Oliveira U."/>
            <person name="Santos F.R."/>
            <person name="Vidigal T.H.D.A."/>
            <person name="Brescovit A.D."/>
            <person name="Santos A.J."/>
        </authorList>
    </citation>
    <scope>NUCLEOTIDE SEQUENCE</scope>
    <source>
        <tissue evidence="1">Shoot tissue taken approximately 20 cm above the soil surface</tissue>
    </source>
</reference>
<reference evidence="1" key="2">
    <citation type="journal article" date="2015" name="Data Brief">
        <title>Shoot transcriptome of the giant reed, Arundo donax.</title>
        <authorList>
            <person name="Barrero R.A."/>
            <person name="Guerrero F.D."/>
            <person name="Moolhuijzen P."/>
            <person name="Goolsby J.A."/>
            <person name="Tidwell J."/>
            <person name="Bellgard S.E."/>
            <person name="Bellgard M.I."/>
        </authorList>
    </citation>
    <scope>NUCLEOTIDE SEQUENCE</scope>
    <source>
        <tissue evidence="1">Shoot tissue taken approximately 20 cm above the soil surface</tissue>
    </source>
</reference>
<name>A0A0A9FMJ1_ARUDO</name>
<organism evidence="1">
    <name type="scientific">Arundo donax</name>
    <name type="common">Giant reed</name>
    <name type="synonym">Donax arundinaceus</name>
    <dbReference type="NCBI Taxonomy" id="35708"/>
    <lineage>
        <taxon>Eukaryota</taxon>
        <taxon>Viridiplantae</taxon>
        <taxon>Streptophyta</taxon>
        <taxon>Embryophyta</taxon>
        <taxon>Tracheophyta</taxon>
        <taxon>Spermatophyta</taxon>
        <taxon>Magnoliopsida</taxon>
        <taxon>Liliopsida</taxon>
        <taxon>Poales</taxon>
        <taxon>Poaceae</taxon>
        <taxon>PACMAD clade</taxon>
        <taxon>Arundinoideae</taxon>
        <taxon>Arundineae</taxon>
        <taxon>Arundo</taxon>
    </lineage>
</organism>
<proteinExistence type="predicted"/>
<dbReference type="AlphaFoldDB" id="A0A0A9FMJ1"/>
<dbReference type="EMBL" id="GBRH01186520">
    <property type="protein sequence ID" value="JAE11376.1"/>
    <property type="molecule type" value="Transcribed_RNA"/>
</dbReference>
<accession>A0A0A9FMJ1</accession>
<evidence type="ECO:0000313" key="1">
    <source>
        <dbReference type="EMBL" id="JAE11376.1"/>
    </source>
</evidence>
<protein>
    <submittedName>
        <fullName evidence="1">Uncharacterized protein</fullName>
    </submittedName>
</protein>
<sequence length="45" mass="5473">MFDFEFLLFCFKFFVQFKIYEHVKTSCLTQLTLRNLSLSPISELF</sequence>